<dbReference type="Gene3D" id="2.60.40.420">
    <property type="entry name" value="Cupredoxins - blue copper proteins"/>
    <property type="match status" value="3"/>
</dbReference>
<evidence type="ECO:0000256" key="2">
    <source>
        <dbReference type="ARBA" id="ARBA00002075"/>
    </source>
</evidence>
<sequence>MEINKSCFLFCLFLWFSLQILIANAEVHYHDFVVQAKPVKRLCHTRSIITVNGQFPGPTLKVRNGDSLVVKVVNRAKYNITIHWHGIRQMRNGWADGPSYVTQCPIQPGGTYTYRFKIENQEGTLWWHAHSSWLRATVYGALIILPKKDSSYPFATPKREFPVILGEWWNSNPIDVIRQALKTGAAPNNSDAFTINGQPGDLYKCSSKETTVLPVGPGETILLRLINAAMVNELFFSVADHKMTVVAADASYTKPFTTSVILLGPGQTNDVLIQTNQPAGRYYLAAHAYESGPPNTPFDNTTTTAILSYENQITSTQPKPAALPAFNDTATAAAFTAGIKSPRPVKIPGPVNENLFFTVGLGLSNCPPGKTCSGPNGTRFTASMNNYSFVLPKRASLLQAAQFGIPGVFTTDFPATPPVKFDYTGNNISPSLYQPVKATKLYPLKYGSVVQLVMQGTNIVASEEHPMHIHGYEFYVLATGTGNFNAKKDTAKFNFVDPPRRNTIGVPVKGWAVIRFVADNPGVWFVHCHIDSHLTWGLAMAFLVENGAGKLQSTIPPPLDLPKC</sequence>
<dbReference type="InterPro" id="IPR034288">
    <property type="entry name" value="CuRO_1_LCC"/>
</dbReference>
<evidence type="ECO:0000256" key="7">
    <source>
        <dbReference type="ARBA" id="ARBA00022525"/>
    </source>
</evidence>
<dbReference type="SMR" id="A0A8T3C3Z5"/>
<keyword evidence="12 13" id="KW-0439">Lignin degradation</keyword>
<dbReference type="InterPro" id="IPR011707">
    <property type="entry name" value="Cu-oxidase-like_N"/>
</dbReference>
<dbReference type="EC" id="1.10.3.2" evidence="5 13"/>
<dbReference type="Pfam" id="PF07731">
    <property type="entry name" value="Cu-oxidase_2"/>
    <property type="match status" value="1"/>
</dbReference>
<dbReference type="InterPro" id="IPR034289">
    <property type="entry name" value="CuRO_3_LCC"/>
</dbReference>
<gene>
    <name evidence="17" type="ORF">KFK09_002542</name>
</gene>
<dbReference type="GO" id="GO:0005507">
    <property type="term" value="F:copper ion binding"/>
    <property type="evidence" value="ECO:0007669"/>
    <property type="project" value="InterPro"/>
</dbReference>
<name>A0A8T3C3Z5_DENNO</name>
<dbReference type="FunFam" id="2.60.40.420:FF:000049">
    <property type="entry name" value="Laccase"/>
    <property type="match status" value="1"/>
</dbReference>
<dbReference type="InterPro" id="IPR017761">
    <property type="entry name" value="Laccase"/>
</dbReference>
<evidence type="ECO:0000256" key="5">
    <source>
        <dbReference type="ARBA" id="ARBA00012297"/>
    </source>
</evidence>
<dbReference type="InterPro" id="IPR033138">
    <property type="entry name" value="Cu_oxidase_CS"/>
</dbReference>
<proteinExistence type="inferred from homology"/>
<dbReference type="InterPro" id="IPR001117">
    <property type="entry name" value="Cu-oxidase_2nd"/>
</dbReference>
<dbReference type="PROSITE" id="PS00079">
    <property type="entry name" value="MULTICOPPER_OXIDASE1"/>
    <property type="match status" value="1"/>
</dbReference>
<dbReference type="PANTHER" id="PTHR11709">
    <property type="entry name" value="MULTI-COPPER OXIDASE"/>
    <property type="match status" value="1"/>
</dbReference>
<evidence type="ECO:0000256" key="12">
    <source>
        <dbReference type="ARBA" id="ARBA00023185"/>
    </source>
</evidence>
<dbReference type="InterPro" id="IPR011706">
    <property type="entry name" value="Cu-oxidase_C"/>
</dbReference>
<dbReference type="Pfam" id="PF07732">
    <property type="entry name" value="Cu-oxidase_3"/>
    <property type="match status" value="1"/>
</dbReference>
<dbReference type="PANTHER" id="PTHR11709:SF287">
    <property type="entry name" value="LACCASE"/>
    <property type="match status" value="1"/>
</dbReference>
<dbReference type="FunFam" id="2.60.40.420:FF:000062">
    <property type="entry name" value="Laccase"/>
    <property type="match status" value="1"/>
</dbReference>
<dbReference type="GO" id="GO:0052716">
    <property type="term" value="F:hydroquinone:oxygen oxidoreductase activity"/>
    <property type="evidence" value="ECO:0007669"/>
    <property type="project" value="UniProtKB-EC"/>
</dbReference>
<comment type="subcellular location">
    <subcellularLocation>
        <location evidence="3 13">Secreted</location>
        <location evidence="3 13">Extracellular space</location>
        <location evidence="3 13">Apoplast</location>
    </subcellularLocation>
</comment>
<organism evidence="17 18">
    <name type="scientific">Dendrobium nobile</name>
    <name type="common">Orchid</name>
    <dbReference type="NCBI Taxonomy" id="94219"/>
    <lineage>
        <taxon>Eukaryota</taxon>
        <taxon>Viridiplantae</taxon>
        <taxon>Streptophyta</taxon>
        <taxon>Embryophyta</taxon>
        <taxon>Tracheophyta</taxon>
        <taxon>Spermatophyta</taxon>
        <taxon>Magnoliopsida</taxon>
        <taxon>Liliopsida</taxon>
        <taxon>Asparagales</taxon>
        <taxon>Orchidaceae</taxon>
        <taxon>Epidendroideae</taxon>
        <taxon>Malaxideae</taxon>
        <taxon>Dendrobiinae</taxon>
        <taxon>Dendrobium</taxon>
    </lineage>
</organism>
<dbReference type="CDD" id="cd13875">
    <property type="entry name" value="CuRO_2_LCC_plant"/>
    <property type="match status" value="1"/>
</dbReference>
<dbReference type="GO" id="GO:0048046">
    <property type="term" value="C:apoplast"/>
    <property type="evidence" value="ECO:0007669"/>
    <property type="project" value="UniProtKB-SubCell"/>
</dbReference>
<evidence type="ECO:0000256" key="6">
    <source>
        <dbReference type="ARBA" id="ARBA00022523"/>
    </source>
</evidence>
<evidence type="ECO:0000313" key="18">
    <source>
        <dbReference type="Proteomes" id="UP000829196"/>
    </source>
</evidence>
<evidence type="ECO:0000313" key="17">
    <source>
        <dbReference type="EMBL" id="KAI0526948.1"/>
    </source>
</evidence>
<accession>A0A8T3C3Z5</accession>
<keyword evidence="13" id="KW-0732">Signal</keyword>
<evidence type="ECO:0000256" key="11">
    <source>
        <dbReference type="ARBA" id="ARBA00023008"/>
    </source>
</evidence>
<dbReference type="InterPro" id="IPR045087">
    <property type="entry name" value="Cu-oxidase_fam"/>
</dbReference>
<keyword evidence="11 13" id="KW-0186">Copper</keyword>
<keyword evidence="6 13" id="KW-0052">Apoplast</keyword>
<dbReference type="OrthoDB" id="2121828at2759"/>
<dbReference type="InterPro" id="IPR008972">
    <property type="entry name" value="Cupredoxin"/>
</dbReference>
<comment type="similarity">
    <text evidence="4 13">Belongs to the multicopper oxidase family.</text>
</comment>
<keyword evidence="7 13" id="KW-0964">Secreted</keyword>
<dbReference type="GO" id="GO:0046274">
    <property type="term" value="P:lignin catabolic process"/>
    <property type="evidence" value="ECO:0007669"/>
    <property type="project" value="UniProtKB-KW"/>
</dbReference>
<evidence type="ECO:0000256" key="1">
    <source>
        <dbReference type="ARBA" id="ARBA00000349"/>
    </source>
</evidence>
<comment type="caution">
    <text evidence="17">The sequence shown here is derived from an EMBL/GenBank/DDBJ whole genome shotgun (WGS) entry which is preliminary data.</text>
</comment>
<feature type="chain" id="PRO_5035963044" description="Laccase" evidence="13">
    <location>
        <begin position="26"/>
        <end position="564"/>
    </location>
</feature>
<keyword evidence="9 13" id="KW-0677">Repeat</keyword>
<dbReference type="InterPro" id="IPR034285">
    <property type="entry name" value="CuRO_2_LCC"/>
</dbReference>
<dbReference type="Pfam" id="PF00394">
    <property type="entry name" value="Cu-oxidase"/>
    <property type="match status" value="1"/>
</dbReference>
<feature type="domain" description="Plastocyanin-like" evidence="15">
    <location>
        <begin position="412"/>
        <end position="547"/>
    </location>
</feature>
<comment type="catalytic activity">
    <reaction evidence="1 13">
        <text>4 hydroquinone + O2 = 4 benzosemiquinone + 2 H2O</text>
        <dbReference type="Rhea" id="RHEA:11276"/>
        <dbReference type="ChEBI" id="CHEBI:15377"/>
        <dbReference type="ChEBI" id="CHEBI:15379"/>
        <dbReference type="ChEBI" id="CHEBI:17594"/>
        <dbReference type="ChEBI" id="CHEBI:17977"/>
        <dbReference type="EC" id="1.10.3.2"/>
    </reaction>
</comment>
<dbReference type="NCBIfam" id="TIGR03389">
    <property type="entry name" value="laccase"/>
    <property type="match status" value="1"/>
</dbReference>
<comment type="cofactor">
    <cofactor evidence="13">
        <name>Cu cation</name>
        <dbReference type="ChEBI" id="CHEBI:23378"/>
    </cofactor>
    <text evidence="13">Binds 4 Cu cations per monomer.</text>
</comment>
<dbReference type="InterPro" id="IPR002355">
    <property type="entry name" value="Cu_oxidase_Cu_BS"/>
</dbReference>
<reference evidence="17" key="1">
    <citation type="journal article" date="2022" name="Front. Genet.">
        <title>Chromosome-Scale Assembly of the Dendrobium nobile Genome Provides Insights Into the Molecular Mechanism of the Biosynthesis of the Medicinal Active Ingredient of Dendrobium.</title>
        <authorList>
            <person name="Xu Q."/>
            <person name="Niu S.-C."/>
            <person name="Li K.-L."/>
            <person name="Zheng P.-J."/>
            <person name="Zhang X.-J."/>
            <person name="Jia Y."/>
            <person name="Liu Y."/>
            <person name="Niu Y.-X."/>
            <person name="Yu L.-H."/>
            <person name="Chen D.-F."/>
            <person name="Zhang G.-Q."/>
        </authorList>
    </citation>
    <scope>NUCLEOTIDE SEQUENCE</scope>
    <source>
        <tissue evidence="17">Leaf</tissue>
    </source>
</reference>
<feature type="domain" description="Plastocyanin-like" evidence="14">
    <location>
        <begin position="160"/>
        <end position="311"/>
    </location>
</feature>
<dbReference type="PROSITE" id="PS00080">
    <property type="entry name" value="MULTICOPPER_OXIDASE2"/>
    <property type="match status" value="1"/>
</dbReference>
<feature type="domain" description="Plastocyanin-like" evidence="16">
    <location>
        <begin position="34"/>
        <end position="148"/>
    </location>
</feature>
<comment type="function">
    <text evidence="2 13">Lignin degradation and detoxification of lignin-derived products.</text>
</comment>
<evidence type="ECO:0000259" key="15">
    <source>
        <dbReference type="Pfam" id="PF07731"/>
    </source>
</evidence>
<evidence type="ECO:0000259" key="16">
    <source>
        <dbReference type="Pfam" id="PF07732"/>
    </source>
</evidence>
<evidence type="ECO:0000256" key="4">
    <source>
        <dbReference type="ARBA" id="ARBA00010609"/>
    </source>
</evidence>
<dbReference type="EMBL" id="JAGYWB010000003">
    <property type="protein sequence ID" value="KAI0526948.1"/>
    <property type="molecule type" value="Genomic_DNA"/>
</dbReference>
<evidence type="ECO:0000256" key="10">
    <source>
        <dbReference type="ARBA" id="ARBA00023002"/>
    </source>
</evidence>
<dbReference type="AlphaFoldDB" id="A0A8T3C3Z5"/>
<evidence type="ECO:0000256" key="8">
    <source>
        <dbReference type="ARBA" id="ARBA00022723"/>
    </source>
</evidence>
<evidence type="ECO:0000256" key="3">
    <source>
        <dbReference type="ARBA" id="ARBA00004271"/>
    </source>
</evidence>
<evidence type="ECO:0000259" key="14">
    <source>
        <dbReference type="Pfam" id="PF00394"/>
    </source>
</evidence>
<protein>
    <recommendedName>
        <fullName evidence="5 13">Laccase</fullName>
        <ecNumber evidence="5 13">1.10.3.2</ecNumber>
    </recommendedName>
    <alternativeName>
        <fullName evidence="13">Benzenediol:oxygen oxidoreductase</fullName>
    </alternativeName>
    <alternativeName>
        <fullName evidence="13">Diphenol oxidase</fullName>
    </alternativeName>
    <alternativeName>
        <fullName evidence="13">Urishiol oxidase</fullName>
    </alternativeName>
</protein>
<dbReference type="SUPFAM" id="SSF49503">
    <property type="entry name" value="Cupredoxins"/>
    <property type="match status" value="3"/>
</dbReference>
<keyword evidence="8 13" id="KW-0479">Metal-binding</keyword>
<dbReference type="CDD" id="cd13897">
    <property type="entry name" value="CuRO_3_LCC_plant"/>
    <property type="match status" value="1"/>
</dbReference>
<dbReference type="Proteomes" id="UP000829196">
    <property type="component" value="Unassembled WGS sequence"/>
</dbReference>
<evidence type="ECO:0000256" key="9">
    <source>
        <dbReference type="ARBA" id="ARBA00022737"/>
    </source>
</evidence>
<evidence type="ECO:0000256" key="13">
    <source>
        <dbReference type="RuleBase" id="RU361119"/>
    </source>
</evidence>
<keyword evidence="10 13" id="KW-0560">Oxidoreductase</keyword>
<dbReference type="CDD" id="cd13849">
    <property type="entry name" value="CuRO_1_LCC_plant"/>
    <property type="match status" value="1"/>
</dbReference>
<feature type="signal peptide" evidence="13">
    <location>
        <begin position="1"/>
        <end position="25"/>
    </location>
</feature>
<keyword evidence="18" id="KW-1185">Reference proteome</keyword>